<comment type="caution">
    <text evidence="2">The sequence shown here is derived from an EMBL/GenBank/DDBJ whole genome shotgun (WGS) entry which is preliminary data.</text>
</comment>
<accession>A0ABV2EIF6</accession>
<keyword evidence="3" id="KW-1185">Reference proteome</keyword>
<sequence length="213" mass="23966">MKKFQVWAILGLVVALVAVGGYAYWAKELRWRPKTITRNQAEIARILETAGWVSPGKTGPKLYMVSFRTCPDCIRFMAEEFPLLHAANVDTRVIVIARRDVNGVSKSTPAERATVAELWLNRSWPLMQQWEEVPAEAWTAPGVAAADGDMARTAVVEAGRKLVDDLRPLLKANGINFAYPTLIWWTKDGKMRGCACERRETYRFVRQELGVTG</sequence>
<protein>
    <recommendedName>
        <fullName evidence="4">Thioredoxin-like fold domain-containing protein</fullName>
    </recommendedName>
</protein>
<keyword evidence="1" id="KW-0472">Membrane</keyword>
<keyword evidence="1" id="KW-0812">Transmembrane</keyword>
<evidence type="ECO:0000313" key="2">
    <source>
        <dbReference type="EMBL" id="MET3526823.1"/>
    </source>
</evidence>
<evidence type="ECO:0008006" key="4">
    <source>
        <dbReference type="Google" id="ProtNLM"/>
    </source>
</evidence>
<dbReference type="EMBL" id="JBEPLU010000001">
    <property type="protein sequence ID" value="MET3526823.1"/>
    <property type="molecule type" value="Genomic_DNA"/>
</dbReference>
<name>A0ABV2EIF6_9CAUL</name>
<reference evidence="2 3" key="1">
    <citation type="submission" date="2024-06" db="EMBL/GenBank/DDBJ databases">
        <title>Genomic Encyclopedia of Type Strains, Phase IV (KMG-IV): sequencing the most valuable type-strain genomes for metagenomic binning, comparative biology and taxonomic classification.</title>
        <authorList>
            <person name="Goeker M."/>
        </authorList>
    </citation>
    <scope>NUCLEOTIDE SEQUENCE [LARGE SCALE GENOMIC DNA]</scope>
    <source>
        <strain evidence="2 3">DSM 17809</strain>
    </source>
</reference>
<organism evidence="2 3">
    <name type="scientific">Phenylobacterium koreense</name>
    <dbReference type="NCBI Taxonomy" id="266125"/>
    <lineage>
        <taxon>Bacteria</taxon>
        <taxon>Pseudomonadati</taxon>
        <taxon>Pseudomonadota</taxon>
        <taxon>Alphaproteobacteria</taxon>
        <taxon>Caulobacterales</taxon>
        <taxon>Caulobacteraceae</taxon>
        <taxon>Phenylobacterium</taxon>
    </lineage>
</organism>
<dbReference type="RefSeq" id="WP_354297464.1">
    <property type="nucleotide sequence ID" value="NZ_JBEPLU010000001.1"/>
</dbReference>
<keyword evidence="1" id="KW-1133">Transmembrane helix</keyword>
<evidence type="ECO:0000256" key="1">
    <source>
        <dbReference type="SAM" id="Phobius"/>
    </source>
</evidence>
<evidence type="ECO:0000313" key="3">
    <source>
        <dbReference type="Proteomes" id="UP001549110"/>
    </source>
</evidence>
<proteinExistence type="predicted"/>
<dbReference type="Proteomes" id="UP001549110">
    <property type="component" value="Unassembled WGS sequence"/>
</dbReference>
<feature type="transmembrane region" description="Helical" evidence="1">
    <location>
        <begin position="6"/>
        <end position="25"/>
    </location>
</feature>
<gene>
    <name evidence="2" type="ORF">ABID41_001918</name>
</gene>